<keyword evidence="2" id="KW-1185">Reference proteome</keyword>
<dbReference type="RefSeq" id="WP_263338746.1">
    <property type="nucleotide sequence ID" value="NZ_JAOVQO010000017.1"/>
</dbReference>
<organism evidence="1 2">
    <name type="scientific">Albidovulum salinarum</name>
    <dbReference type="NCBI Taxonomy" id="2984153"/>
    <lineage>
        <taxon>Bacteria</taxon>
        <taxon>Pseudomonadati</taxon>
        <taxon>Pseudomonadota</taxon>
        <taxon>Alphaproteobacteria</taxon>
        <taxon>Rhodobacterales</taxon>
        <taxon>Paracoccaceae</taxon>
        <taxon>Albidovulum</taxon>
    </lineage>
</organism>
<reference evidence="1 2" key="1">
    <citation type="submission" date="2022-10" db="EMBL/GenBank/DDBJ databases">
        <title>Defluviimonas sp. nov., isolated from ocean surface sediments.</title>
        <authorList>
            <person name="He W."/>
            <person name="Wang L."/>
            <person name="Zhang D.-F."/>
        </authorList>
    </citation>
    <scope>NUCLEOTIDE SEQUENCE [LARGE SCALE GENOMIC DNA]</scope>
    <source>
        <strain evidence="1 2">WL0024</strain>
    </source>
</reference>
<dbReference type="InterPro" id="IPR011057">
    <property type="entry name" value="Mss4-like_sf"/>
</dbReference>
<dbReference type="Proteomes" id="UP001209535">
    <property type="component" value="Unassembled WGS sequence"/>
</dbReference>
<dbReference type="SUPFAM" id="SSF51316">
    <property type="entry name" value="Mss4-like"/>
    <property type="match status" value="1"/>
</dbReference>
<dbReference type="EMBL" id="JAOVQO010000017">
    <property type="protein sequence ID" value="MCU9849687.1"/>
    <property type="molecule type" value="Genomic_DNA"/>
</dbReference>
<dbReference type="Gene3D" id="2.170.150.70">
    <property type="match status" value="1"/>
</dbReference>
<evidence type="ECO:0000313" key="1">
    <source>
        <dbReference type="EMBL" id="MCU9849687.1"/>
    </source>
</evidence>
<evidence type="ECO:0000313" key="2">
    <source>
        <dbReference type="Proteomes" id="UP001209535"/>
    </source>
</evidence>
<name>A0ABT2X6V7_9RHOB</name>
<gene>
    <name evidence="1" type="ORF">OEZ60_16935</name>
</gene>
<dbReference type="InterPro" id="IPR046149">
    <property type="entry name" value="DUF6151"/>
</dbReference>
<comment type="caution">
    <text evidence="1">The sequence shown here is derived from an EMBL/GenBank/DDBJ whole genome shotgun (WGS) entry which is preliminary data.</text>
</comment>
<protein>
    <submittedName>
        <fullName evidence="1">DUF6151 family protein</fullName>
    </submittedName>
</protein>
<proteinExistence type="predicted"/>
<sequence>MSDPYDMSCHCGATRWTIARAARGTLVKCYCADCQTFARHLGHGTDWLDAAGGSAIFQTAPHNLGFPDGMAHVALLRLGPKGLFRWYADCCGTPIANTLSGPGFPFVGAVLQPDENRFGPVRVWANTAAARTPVKARGIARAVLGVLGRAALARLTGSYRTNPFFDAAGAPVAPPTVLSKAERDAARPH</sequence>
<accession>A0ABT2X6V7</accession>
<dbReference type="Pfam" id="PF19648">
    <property type="entry name" value="DUF6151"/>
    <property type="match status" value="1"/>
</dbReference>